<dbReference type="PATRIC" id="fig|1341156.4.peg.2403"/>
<evidence type="ECO:0000313" key="6">
    <source>
        <dbReference type="Proteomes" id="UP000021369"/>
    </source>
</evidence>
<feature type="binding site" evidence="4">
    <location>
        <position position="65"/>
    </location>
    <ligand>
        <name>a divalent metal cation</name>
        <dbReference type="ChEBI" id="CHEBI:60240"/>
        <label>1</label>
    </ligand>
</feature>
<name>A0A011UEM9_RUMAL</name>
<feature type="binding site" evidence="4">
    <location>
        <position position="66"/>
    </location>
    <ligand>
        <name>a divalent metal cation</name>
        <dbReference type="ChEBI" id="CHEBI:60240"/>
        <label>1</label>
    </ligand>
</feature>
<dbReference type="FunFam" id="3.40.1390.30:FF:000001">
    <property type="entry name" value="GTP cyclohydrolase 1 type 2"/>
    <property type="match status" value="1"/>
</dbReference>
<dbReference type="SUPFAM" id="SSF102705">
    <property type="entry name" value="NIF3 (NGG1p interacting factor 3)-like"/>
    <property type="match status" value="1"/>
</dbReference>
<comment type="similarity">
    <text evidence="1">Belongs to the GTP cyclohydrolase I type 2/NIF3 family.</text>
</comment>
<dbReference type="OrthoDB" id="9792792at2"/>
<dbReference type="InterPro" id="IPR002678">
    <property type="entry name" value="DUF34/NIF3"/>
</dbReference>
<dbReference type="AlphaFoldDB" id="A0A011UEM9"/>
<organism evidence="5 6">
    <name type="scientific">Ruminococcus albus SY3</name>
    <dbReference type="NCBI Taxonomy" id="1341156"/>
    <lineage>
        <taxon>Bacteria</taxon>
        <taxon>Bacillati</taxon>
        <taxon>Bacillota</taxon>
        <taxon>Clostridia</taxon>
        <taxon>Eubacteriales</taxon>
        <taxon>Oscillospiraceae</taxon>
        <taxon>Ruminococcus</taxon>
    </lineage>
</organism>
<feature type="binding site" evidence="4">
    <location>
        <position position="100"/>
    </location>
    <ligand>
        <name>a divalent metal cation</name>
        <dbReference type="ChEBI" id="CHEBI:60240"/>
        <label>1</label>
    </ligand>
</feature>
<accession>A0A011UEM9</accession>
<dbReference type="Pfam" id="PF01784">
    <property type="entry name" value="DUF34_NIF3"/>
    <property type="match status" value="1"/>
</dbReference>
<comment type="caution">
    <text evidence="5">The sequence shown here is derived from an EMBL/GenBank/DDBJ whole genome shotgun (WGS) entry which is preliminary data.</text>
</comment>
<evidence type="ECO:0000256" key="3">
    <source>
        <dbReference type="ARBA" id="ARBA00022723"/>
    </source>
</evidence>
<dbReference type="Proteomes" id="UP000021369">
    <property type="component" value="Unassembled WGS sequence"/>
</dbReference>
<sequence length="253" mass="27351">MYTVGDIYDFIEETAPFRLQESYDNSGLCVGNKGRSADKILLSLDCTIDVAKEAAEVGADLIVTHHPVIFRGIKRLDPDSVVGVLARNDISVISAHTNFDCAVMNDILCKKLGLVPVDCIAEENGAKMGCICEHEGITAEALADICKEKLGCPTVRYDKANGGLLKRIAVCSGSGGSFLGEVLAKGCDGYITGDVKHDIFVDAYNAGLVVFDAGHFYTEDIFCEHMQKLLKEKFPEADISIAKNSGDVVVWHK</sequence>
<dbReference type="RefSeq" id="WP_037288569.1">
    <property type="nucleotide sequence ID" value="NZ_JEOB01000003.1"/>
</dbReference>
<reference evidence="5 6" key="1">
    <citation type="submission" date="2013-06" db="EMBL/GenBank/DDBJ databases">
        <title>Rumen cellulosomics: divergent fiber-degrading strategies revealed by comparative genome-wide analysis of six Ruminococcal strains.</title>
        <authorList>
            <person name="Dassa B."/>
            <person name="Borovok I."/>
            <person name="Lamed R."/>
            <person name="Flint H."/>
            <person name="Yeoman C.J."/>
            <person name="White B."/>
            <person name="Bayer E.A."/>
        </authorList>
    </citation>
    <scope>NUCLEOTIDE SEQUENCE [LARGE SCALE GENOMIC DNA]</scope>
    <source>
        <strain evidence="5 6">SY3</strain>
    </source>
</reference>
<gene>
    <name evidence="5" type="ORF">RASY3_12325</name>
</gene>
<dbReference type="InterPro" id="IPR036069">
    <property type="entry name" value="DUF34/NIF3_sf"/>
</dbReference>
<dbReference type="PANTHER" id="PTHR13799:SF14">
    <property type="entry name" value="GTP CYCLOHYDROLASE 1 TYPE 2 HOMOLOG"/>
    <property type="match status" value="1"/>
</dbReference>
<dbReference type="GO" id="GO:0005737">
    <property type="term" value="C:cytoplasm"/>
    <property type="evidence" value="ECO:0007669"/>
    <property type="project" value="TreeGrafter"/>
</dbReference>
<dbReference type="Gene3D" id="3.40.1390.30">
    <property type="entry name" value="NIF3 (NGG1p interacting factor 3)-like"/>
    <property type="match status" value="2"/>
</dbReference>
<feature type="binding site" evidence="4">
    <location>
        <position position="215"/>
    </location>
    <ligand>
        <name>a divalent metal cation</name>
        <dbReference type="ChEBI" id="CHEBI:60240"/>
        <label>2</label>
    </ligand>
</feature>
<proteinExistence type="inferred from homology"/>
<keyword evidence="6" id="KW-1185">Reference proteome</keyword>
<dbReference type="PANTHER" id="PTHR13799">
    <property type="entry name" value="NGG1 INTERACTING FACTOR 3"/>
    <property type="match status" value="1"/>
</dbReference>
<evidence type="ECO:0000313" key="5">
    <source>
        <dbReference type="EMBL" id="EXM39069.1"/>
    </source>
</evidence>
<dbReference type="GO" id="GO:0046872">
    <property type="term" value="F:metal ion binding"/>
    <property type="evidence" value="ECO:0007669"/>
    <property type="project" value="UniProtKB-KW"/>
</dbReference>
<protein>
    <recommendedName>
        <fullName evidence="2">GTP cyclohydrolase 1 type 2 homolog</fullName>
    </recommendedName>
</protein>
<feature type="binding site" evidence="4">
    <location>
        <position position="219"/>
    </location>
    <ligand>
        <name>a divalent metal cation</name>
        <dbReference type="ChEBI" id="CHEBI:60240"/>
        <label>1</label>
    </ligand>
</feature>
<evidence type="ECO:0000256" key="2">
    <source>
        <dbReference type="ARBA" id="ARBA00022112"/>
    </source>
</evidence>
<evidence type="ECO:0000256" key="4">
    <source>
        <dbReference type="PIRSR" id="PIRSR602678-1"/>
    </source>
</evidence>
<dbReference type="NCBIfam" id="TIGR00486">
    <property type="entry name" value="YbgI_SA1388"/>
    <property type="match status" value="1"/>
</dbReference>
<evidence type="ECO:0000256" key="1">
    <source>
        <dbReference type="ARBA" id="ARBA00006964"/>
    </source>
</evidence>
<dbReference type="EMBL" id="JEOB01000003">
    <property type="protein sequence ID" value="EXM39069.1"/>
    <property type="molecule type" value="Genomic_DNA"/>
</dbReference>
<keyword evidence="3 4" id="KW-0479">Metal-binding</keyword>